<sequence>MATKKEQIEFVRKIYPAAARLYRSGGVHPLFVTAQAALETGWKIKGVGNNIFGITKGSSWTGPVSLELTTEYFKTPNVKFKAPERVVSVEQVAPGKYKYRVYRYFRNFASLDECLDNHLELLRKPGYADAWPYRDDPKEFARRLMDGTGAKYATAPDYAEVMASVIDNVARIAKTEGLL</sequence>
<evidence type="ECO:0000256" key="1">
    <source>
        <dbReference type="ARBA" id="ARBA00022801"/>
    </source>
</evidence>
<dbReference type="InterPro" id="IPR002901">
    <property type="entry name" value="MGlyc_endo_b_GlcNAc-like_dom"/>
</dbReference>
<organism evidence="3 4">
    <name type="scientific">Alistipes senegalensis JC50</name>
    <dbReference type="NCBI Taxonomy" id="1033732"/>
    <lineage>
        <taxon>Bacteria</taxon>
        <taxon>Pseudomonadati</taxon>
        <taxon>Bacteroidota</taxon>
        <taxon>Bacteroidia</taxon>
        <taxon>Bacteroidales</taxon>
        <taxon>Rikenellaceae</taxon>
        <taxon>Alistipes</taxon>
    </lineage>
</organism>
<dbReference type="Proteomes" id="UP001058267">
    <property type="component" value="Chromosome"/>
</dbReference>
<dbReference type="PANTHER" id="PTHR33308">
    <property type="entry name" value="PEPTIDOGLYCAN HYDROLASE FLGJ"/>
    <property type="match status" value="1"/>
</dbReference>
<evidence type="ECO:0000259" key="2">
    <source>
        <dbReference type="SMART" id="SM00047"/>
    </source>
</evidence>
<dbReference type="Pfam" id="PF01832">
    <property type="entry name" value="Glucosaminidase"/>
    <property type="match status" value="1"/>
</dbReference>
<protein>
    <submittedName>
        <fullName evidence="3">Glucosaminidase domain-containing protein</fullName>
    </submittedName>
</protein>
<dbReference type="Gene3D" id="1.10.530.10">
    <property type="match status" value="1"/>
</dbReference>
<dbReference type="PANTHER" id="PTHR33308:SF9">
    <property type="entry name" value="PEPTIDOGLYCAN HYDROLASE FLGJ"/>
    <property type="match status" value="1"/>
</dbReference>
<dbReference type="RefSeq" id="WP_019152254.1">
    <property type="nucleotide sequence ID" value="NZ_CP102252.1"/>
</dbReference>
<proteinExistence type="predicted"/>
<evidence type="ECO:0000313" key="4">
    <source>
        <dbReference type="Proteomes" id="UP001058267"/>
    </source>
</evidence>
<accession>A0ABY5V9C7</accession>
<evidence type="ECO:0000313" key="3">
    <source>
        <dbReference type="EMBL" id="UWN66200.1"/>
    </source>
</evidence>
<dbReference type="EMBL" id="CP102252">
    <property type="protein sequence ID" value="UWN66200.1"/>
    <property type="molecule type" value="Genomic_DNA"/>
</dbReference>
<name>A0ABY5V9C7_9BACT</name>
<dbReference type="SMART" id="SM00047">
    <property type="entry name" value="LYZ2"/>
    <property type="match status" value="1"/>
</dbReference>
<dbReference type="InterPro" id="IPR051056">
    <property type="entry name" value="Glycosyl_Hydrolase_73"/>
</dbReference>
<keyword evidence="4" id="KW-1185">Reference proteome</keyword>
<keyword evidence="1" id="KW-0378">Hydrolase</keyword>
<reference evidence="3" key="1">
    <citation type="journal article" date="2022" name="Cell">
        <title>Design, construction, and in vivo augmentation of a complex gut microbiome.</title>
        <authorList>
            <person name="Cheng A.G."/>
            <person name="Ho P.Y."/>
            <person name="Aranda-Diaz A."/>
            <person name="Jain S."/>
            <person name="Yu F.B."/>
            <person name="Meng X."/>
            <person name="Wang M."/>
            <person name="Iakiviak M."/>
            <person name="Nagashima K."/>
            <person name="Zhao A."/>
            <person name="Murugkar P."/>
            <person name="Patil A."/>
            <person name="Atabakhsh K."/>
            <person name="Weakley A."/>
            <person name="Yan J."/>
            <person name="Brumbaugh A.R."/>
            <person name="Higginbottom S."/>
            <person name="Dimas A."/>
            <person name="Shiver A.L."/>
            <person name="Deutschbauer A."/>
            <person name="Neff N."/>
            <person name="Sonnenburg J.L."/>
            <person name="Huang K.C."/>
            <person name="Fischbach M.A."/>
        </authorList>
    </citation>
    <scope>NUCLEOTIDE SEQUENCE</scope>
    <source>
        <strain evidence="3">JC50</strain>
    </source>
</reference>
<feature type="domain" description="Mannosyl-glycoprotein endo-beta-N-acetylglucosamidase-like" evidence="2">
    <location>
        <begin position="2"/>
        <end position="170"/>
    </location>
</feature>
<gene>
    <name evidence="3" type="ORF">NQ519_05025</name>
</gene>